<dbReference type="EMBL" id="JWIO01000025">
    <property type="protein sequence ID" value="KLL10785.1"/>
    <property type="molecule type" value="Genomic_DNA"/>
</dbReference>
<name>A0ABR5F263_9ACTN</name>
<dbReference type="Proteomes" id="UP000035425">
    <property type="component" value="Unassembled WGS sequence"/>
</dbReference>
<protein>
    <submittedName>
        <fullName evidence="2">Uncharacterized protein</fullName>
    </submittedName>
</protein>
<feature type="compositionally biased region" description="Low complexity" evidence="1">
    <location>
        <begin position="62"/>
        <end position="77"/>
    </location>
</feature>
<evidence type="ECO:0000313" key="3">
    <source>
        <dbReference type="Proteomes" id="UP000035425"/>
    </source>
</evidence>
<gene>
    <name evidence="2" type="ORF">FrCorBMG51_15275</name>
</gene>
<reference evidence="2 3" key="1">
    <citation type="submission" date="2014-12" db="EMBL/GenBank/DDBJ databases">
        <title>Frankia sp. BMG5.1 draft genome.</title>
        <authorList>
            <person name="Gtari M."/>
            <person name="Ghodhbane-Gtari F."/>
            <person name="Nouioui I."/>
            <person name="Ktari A."/>
            <person name="Hezbri K."/>
            <person name="Mimouni W."/>
            <person name="Sbissi I."/>
            <person name="Ayari A."/>
            <person name="Yamanaka T."/>
            <person name="Normand P."/>
            <person name="Tisa L.S."/>
            <person name="Boudabous A."/>
        </authorList>
    </citation>
    <scope>NUCLEOTIDE SEQUENCE [LARGE SCALE GENOMIC DNA]</scope>
    <source>
        <strain evidence="2 3">BMG5.1</strain>
    </source>
</reference>
<feature type="compositionally biased region" description="Polar residues" evidence="1">
    <location>
        <begin position="52"/>
        <end position="61"/>
    </location>
</feature>
<evidence type="ECO:0000256" key="1">
    <source>
        <dbReference type="SAM" id="MobiDB-lite"/>
    </source>
</evidence>
<keyword evidence="3" id="KW-1185">Reference proteome</keyword>
<evidence type="ECO:0000313" key="2">
    <source>
        <dbReference type="EMBL" id="KLL10785.1"/>
    </source>
</evidence>
<comment type="caution">
    <text evidence="2">The sequence shown here is derived from an EMBL/GenBank/DDBJ whole genome shotgun (WGS) entry which is preliminary data.</text>
</comment>
<proteinExistence type="predicted"/>
<organism evidence="2 3">
    <name type="scientific">Protofrankia coriariae</name>
    <dbReference type="NCBI Taxonomy" id="1562887"/>
    <lineage>
        <taxon>Bacteria</taxon>
        <taxon>Bacillati</taxon>
        <taxon>Actinomycetota</taxon>
        <taxon>Actinomycetes</taxon>
        <taxon>Frankiales</taxon>
        <taxon>Frankiaceae</taxon>
        <taxon>Protofrankia</taxon>
    </lineage>
</organism>
<sequence length="77" mass="7452">MGRASDGAGVWSSAPVGRLVAAVDRSAMCGPSVHVQEVVVGGALVGGPTRASPRQTLTGRFSSGYASTTGGSSSACG</sequence>
<accession>A0ABR5F263</accession>
<feature type="region of interest" description="Disordered" evidence="1">
    <location>
        <begin position="44"/>
        <end position="77"/>
    </location>
</feature>